<dbReference type="InterPro" id="IPR021810">
    <property type="entry name" value="T1RH-like_C"/>
</dbReference>
<comment type="similarity">
    <text evidence="2">Belongs to the HsdR family.</text>
</comment>
<dbReference type="OrthoDB" id="9758243at2"/>
<gene>
    <name evidence="12" type="ORF">DF182_21685</name>
</gene>
<dbReference type="PROSITE" id="PS51192">
    <property type="entry name" value="HELICASE_ATP_BIND_1"/>
    <property type="match status" value="1"/>
</dbReference>
<keyword evidence="6" id="KW-0680">Restriction system</keyword>
<evidence type="ECO:0000256" key="3">
    <source>
        <dbReference type="ARBA" id="ARBA00012654"/>
    </source>
</evidence>
<evidence type="ECO:0000313" key="12">
    <source>
        <dbReference type="EMBL" id="RBL89145.1"/>
    </source>
</evidence>
<evidence type="ECO:0000256" key="7">
    <source>
        <dbReference type="ARBA" id="ARBA00022759"/>
    </source>
</evidence>
<evidence type="ECO:0000256" key="5">
    <source>
        <dbReference type="ARBA" id="ARBA00022741"/>
    </source>
</evidence>
<evidence type="ECO:0000256" key="6">
    <source>
        <dbReference type="ARBA" id="ARBA00022747"/>
    </source>
</evidence>
<dbReference type="InterPro" id="IPR014001">
    <property type="entry name" value="Helicase_ATP-bd"/>
</dbReference>
<dbReference type="InterPro" id="IPR055180">
    <property type="entry name" value="HsdR_RecA-like_helicase_dom_2"/>
</dbReference>
<evidence type="ECO:0000256" key="4">
    <source>
        <dbReference type="ARBA" id="ARBA00022722"/>
    </source>
</evidence>
<keyword evidence="9" id="KW-0067">ATP-binding</keyword>
<dbReference type="EC" id="3.1.21.3" evidence="3"/>
<dbReference type="Pfam" id="PF18766">
    <property type="entry name" value="SWI2_SNF2"/>
    <property type="match status" value="1"/>
</dbReference>
<evidence type="ECO:0000256" key="8">
    <source>
        <dbReference type="ARBA" id="ARBA00022801"/>
    </source>
</evidence>
<dbReference type="SMART" id="SM00487">
    <property type="entry name" value="DEXDc"/>
    <property type="match status" value="1"/>
</dbReference>
<dbReference type="SUPFAM" id="SSF52540">
    <property type="entry name" value="P-loop containing nucleoside triphosphate hydrolases"/>
    <property type="match status" value="2"/>
</dbReference>
<feature type="domain" description="Helicase ATP-binding" evidence="11">
    <location>
        <begin position="279"/>
        <end position="491"/>
    </location>
</feature>
<dbReference type="GO" id="GO:0003677">
    <property type="term" value="F:DNA binding"/>
    <property type="evidence" value="ECO:0007669"/>
    <property type="project" value="UniProtKB-KW"/>
</dbReference>
<dbReference type="PANTHER" id="PTHR30195">
    <property type="entry name" value="TYPE I SITE-SPECIFIC DEOXYRIBONUCLEASE PROTEIN SUBUNIT M AND R"/>
    <property type="match status" value="1"/>
</dbReference>
<keyword evidence="13" id="KW-1185">Reference proteome</keyword>
<reference evidence="12 13" key="1">
    <citation type="submission" date="2018-05" db="EMBL/GenBank/DDBJ databases">
        <title>Chitinophaga sp. K3CV102501T nov., isolated from isolated from a monsoon evergreen broad-leaved forest soil.</title>
        <authorList>
            <person name="Lv Y."/>
        </authorList>
    </citation>
    <scope>NUCLEOTIDE SEQUENCE [LARGE SCALE GENOMIC DNA]</scope>
    <source>
        <strain evidence="12 13">GDMCC 1.1325</strain>
    </source>
</reference>
<dbReference type="Pfam" id="PF04313">
    <property type="entry name" value="HSDR_N"/>
    <property type="match status" value="1"/>
</dbReference>
<dbReference type="InterPro" id="IPR007409">
    <property type="entry name" value="Restrct_endonuc_type1_HsdR_N"/>
</dbReference>
<keyword evidence="5" id="KW-0547">Nucleotide-binding</keyword>
<keyword evidence="10" id="KW-0238">DNA-binding</keyword>
<dbReference type="Pfam" id="PF22679">
    <property type="entry name" value="T1R_D3-like"/>
    <property type="match status" value="1"/>
</dbReference>
<comment type="caution">
    <text evidence="12">The sequence shown here is derived from an EMBL/GenBank/DDBJ whole genome shotgun (WGS) entry which is preliminary data.</text>
</comment>
<evidence type="ECO:0000256" key="2">
    <source>
        <dbReference type="ARBA" id="ARBA00008598"/>
    </source>
</evidence>
<evidence type="ECO:0000256" key="1">
    <source>
        <dbReference type="ARBA" id="ARBA00000851"/>
    </source>
</evidence>
<dbReference type="GO" id="GO:0005524">
    <property type="term" value="F:ATP binding"/>
    <property type="evidence" value="ECO:0007669"/>
    <property type="project" value="UniProtKB-KW"/>
</dbReference>
<dbReference type="Pfam" id="PF11867">
    <property type="entry name" value="T1RH-like_C"/>
    <property type="match status" value="1"/>
</dbReference>
<organism evidence="12 13">
    <name type="scientific">Chitinophaga flava</name>
    <dbReference type="NCBI Taxonomy" id="2259036"/>
    <lineage>
        <taxon>Bacteria</taxon>
        <taxon>Pseudomonadati</taxon>
        <taxon>Bacteroidota</taxon>
        <taxon>Chitinophagia</taxon>
        <taxon>Chitinophagales</taxon>
        <taxon>Chitinophagaceae</taxon>
        <taxon>Chitinophaga</taxon>
    </lineage>
</organism>
<dbReference type="CDD" id="cd18030">
    <property type="entry name" value="DEXHc_RE_I_HsdR"/>
    <property type="match status" value="1"/>
</dbReference>
<dbReference type="PANTHER" id="PTHR30195:SF15">
    <property type="entry name" value="TYPE I RESTRICTION ENZYME HINDI ENDONUCLEASE SUBUNIT"/>
    <property type="match status" value="1"/>
</dbReference>
<evidence type="ECO:0000256" key="9">
    <source>
        <dbReference type="ARBA" id="ARBA00022840"/>
    </source>
</evidence>
<evidence type="ECO:0000259" key="11">
    <source>
        <dbReference type="PROSITE" id="PS51192"/>
    </source>
</evidence>
<dbReference type="GO" id="GO:0009307">
    <property type="term" value="P:DNA restriction-modification system"/>
    <property type="evidence" value="ECO:0007669"/>
    <property type="project" value="UniProtKB-KW"/>
</dbReference>
<dbReference type="EMBL" id="QFFJ01000002">
    <property type="protein sequence ID" value="RBL89145.1"/>
    <property type="molecule type" value="Genomic_DNA"/>
</dbReference>
<keyword evidence="4" id="KW-0540">Nuclease</keyword>
<dbReference type="CDD" id="cd22332">
    <property type="entry name" value="HsdR_N"/>
    <property type="match status" value="1"/>
</dbReference>
<evidence type="ECO:0000313" key="13">
    <source>
        <dbReference type="Proteomes" id="UP000253410"/>
    </source>
</evidence>
<dbReference type="RefSeq" id="WP_113617891.1">
    <property type="nucleotide sequence ID" value="NZ_QFFJ01000002.1"/>
</dbReference>
<dbReference type="AlphaFoldDB" id="A0A365XU82"/>
<dbReference type="CDD" id="cd18800">
    <property type="entry name" value="SF2_C_EcoR124I-like"/>
    <property type="match status" value="1"/>
</dbReference>
<dbReference type="InterPro" id="IPR027417">
    <property type="entry name" value="P-loop_NTPase"/>
</dbReference>
<comment type="catalytic activity">
    <reaction evidence="1">
        <text>Endonucleolytic cleavage of DNA to give random double-stranded fragments with terminal 5'-phosphates, ATP is simultaneously hydrolyzed.</text>
        <dbReference type="EC" id="3.1.21.3"/>
    </reaction>
</comment>
<dbReference type="Gene3D" id="3.90.1570.50">
    <property type="match status" value="1"/>
</dbReference>
<dbReference type="Proteomes" id="UP000253410">
    <property type="component" value="Unassembled WGS sequence"/>
</dbReference>
<protein>
    <recommendedName>
        <fullName evidence="3">type I site-specific deoxyribonuclease</fullName>
        <ecNumber evidence="3">3.1.21.3</ecNumber>
    </recommendedName>
</protein>
<name>A0A365XU82_9BACT</name>
<dbReference type="Gene3D" id="3.40.50.300">
    <property type="entry name" value="P-loop containing nucleotide triphosphate hydrolases"/>
    <property type="match status" value="3"/>
</dbReference>
<keyword evidence="8" id="KW-0378">Hydrolase</keyword>
<dbReference type="InterPro" id="IPR051268">
    <property type="entry name" value="Type-I_R_enzyme_R_subunit"/>
</dbReference>
<sequence>MSNSPEFHYSELPAIELLQTLGYHLMSAAEIKEEMNSTNLLLINRLKAALQRINPDLDELNISKAVDAISSITGSSLMDANQKSWELISRAELTLPQVINGKEEYVGVRYIDYAPENIGLNEFIVVSQMKFTGKARNSVPDLVLYVNGIPLAVIECKSPNTKDAWDNGYNDLIFYQKNSERLFYYNQICAAIWKVGGKYGAINSPQAFYSNYKSKDTTVLNALVGRETTAQDTLLYYLFEPALFLDIIRHFVLFELEEGRVVKKLPRYQQIRSVNKAIEKLQREDKGGVIWHTQGSGKSITMVYLTRKLQAPEYGFNNPTVLIMTDRNDLDTQITGTFRAVGYKNVMQATSVKNLDRLLRNDYGGIITTTIQKFQENEEQAKEEDKISEQEDGNRFKTERHIKDGVLTKVTKSNIDGKWIEIGREEVVLQELSEKENLYVMVDEAHRSQYGFLAAFMRTVMPKAKFIAFTGTPISKDDKSTLAEFYGNDYLDVYTLMESKEDGATVDLLYDQGIALLEVRKKELDEEFDKQFGHLDEDKREKLKREALNKYELSTERITAICKHLVDHYRGKIYPDGHKAMIVCDGREAAVKYQRIMLQLKNEGYHDFESKLIISMGNAKSDEIAADYYEIVDWNKKHPLDLKENIYTDPDAVKQVTDNYKLPFGNENVTEKSGKKKYDNTAFLIVSDMLLTGFDAPIASCMYLDKPLKEHTLLQAIARVNRARNGKLAGYIVDYYGITDYLVQAIEIYGGDVKPDEILKNLSEEIPWLEMHHTKLVEFFKPTGIDRFYERDTYIDKAIQFIEPLDRRDTFKELLKKFNKSIAILLPKVAAMKFKKDFDLFNEIRLQARNTYRDDDGLGISKDESKMLQDLIDAHLIASGVNHLLEEPVSILDKDKFQLELKNASMGTRELKIRNNLKHEIKVGMDRNPAFFKPLADRLEELLKQRETQRITQLDLLKAYEDIQDSIANEKKDSRDHGFFSSMEVAVYSLIKLHYDGQSSSVTRRIFDVVAGELKIVDWEIKSTVQDDMEKKIAVILREKFDRSEAKDKAAVIVNLLIKNKDA</sequence>
<accession>A0A365XU82</accession>
<proteinExistence type="inferred from homology"/>
<evidence type="ECO:0000256" key="10">
    <source>
        <dbReference type="ARBA" id="ARBA00023125"/>
    </source>
</evidence>
<dbReference type="InterPro" id="IPR040980">
    <property type="entry name" value="SWI2_SNF2"/>
</dbReference>
<keyword evidence="7 12" id="KW-0255">Endonuclease</keyword>
<dbReference type="GO" id="GO:0009035">
    <property type="term" value="F:type I site-specific deoxyribonuclease activity"/>
    <property type="evidence" value="ECO:0007669"/>
    <property type="project" value="UniProtKB-EC"/>
</dbReference>